<dbReference type="Gene3D" id="3.90.180.10">
    <property type="entry name" value="Medium-chain alcohol dehydrogenases, catalytic domain"/>
    <property type="match status" value="1"/>
</dbReference>
<dbReference type="InterPro" id="IPR013154">
    <property type="entry name" value="ADH-like_N"/>
</dbReference>
<dbReference type="Pfam" id="PF08240">
    <property type="entry name" value="ADH_N"/>
    <property type="match status" value="1"/>
</dbReference>
<name>A0A434A0L9_9FLAO</name>
<comment type="caution">
    <text evidence="2">The sequence shown here is derived from an EMBL/GenBank/DDBJ whole genome shotgun (WGS) entry which is preliminary data.</text>
</comment>
<dbReference type="Gene3D" id="3.40.50.720">
    <property type="entry name" value="NAD(P)-binding Rossmann-like Domain"/>
    <property type="match status" value="1"/>
</dbReference>
<dbReference type="SUPFAM" id="SSF51735">
    <property type="entry name" value="NAD(P)-binding Rossmann-fold domains"/>
    <property type="match status" value="1"/>
</dbReference>
<evidence type="ECO:0000313" key="2">
    <source>
        <dbReference type="EMBL" id="RUT67906.1"/>
    </source>
</evidence>
<dbReference type="SMART" id="SM00829">
    <property type="entry name" value="PKS_ER"/>
    <property type="match status" value="1"/>
</dbReference>
<keyword evidence="3" id="KW-1185">Reference proteome</keyword>
<dbReference type="InterPro" id="IPR036291">
    <property type="entry name" value="NAD(P)-bd_dom_sf"/>
</dbReference>
<dbReference type="AlphaFoldDB" id="A0A434A0L9"/>
<dbReference type="EMBL" id="QWDM01000024">
    <property type="protein sequence ID" value="RUT67906.1"/>
    <property type="molecule type" value="Genomic_DNA"/>
</dbReference>
<feature type="domain" description="Enoyl reductase (ER)" evidence="1">
    <location>
        <begin position="10"/>
        <end position="312"/>
    </location>
</feature>
<dbReference type="InterPro" id="IPR050700">
    <property type="entry name" value="YIM1/Zinc_Alcohol_DH_Fams"/>
</dbReference>
<accession>A0A434A0L9</accession>
<sequence length="314" mass="33906">MKAIILNNSGSVDNFNYVHVSKPSIKENEVLVKVTSVSVNPVDYKARENEGTLNWLFGEQRPVILGWDLSGIIQEVGKNVSDFKIDDAVFGMANFPGNGSAYAEYVAVPSSHLTLKPANISHQEAAAATLAVLTAWQALVTNGNIKKDNKVLIHGASGGVGHYAIQIAKHFGAYVIGTSSEKNKEFVLQNGADQHIDYSKVNFEEVVSDVDLVLNTVSNEINTRSVTVTKSGGKIIYILGAVPQEILDAAKNKSIEIKSILVQSSGEDMKTIADLMEQGIIKSHISKEFTFDEMASAHLQLATSHTVGKVVVNI</sequence>
<dbReference type="RefSeq" id="WP_127340790.1">
    <property type="nucleotide sequence ID" value="NZ_QWDM01000024.1"/>
</dbReference>
<organism evidence="2 3">
    <name type="scientific">Flavobacterium cupreum</name>
    <dbReference type="NCBI Taxonomy" id="2133766"/>
    <lineage>
        <taxon>Bacteria</taxon>
        <taxon>Pseudomonadati</taxon>
        <taxon>Bacteroidota</taxon>
        <taxon>Flavobacteriia</taxon>
        <taxon>Flavobacteriales</taxon>
        <taxon>Flavobacteriaceae</taxon>
        <taxon>Flavobacterium</taxon>
    </lineage>
</organism>
<evidence type="ECO:0000259" key="1">
    <source>
        <dbReference type="SMART" id="SM00829"/>
    </source>
</evidence>
<gene>
    <name evidence="2" type="ORF">D0817_23860</name>
</gene>
<dbReference type="SUPFAM" id="SSF50129">
    <property type="entry name" value="GroES-like"/>
    <property type="match status" value="1"/>
</dbReference>
<dbReference type="PANTHER" id="PTHR11695">
    <property type="entry name" value="ALCOHOL DEHYDROGENASE RELATED"/>
    <property type="match status" value="1"/>
</dbReference>
<reference evidence="3" key="1">
    <citation type="journal article" date="2019" name="Syst. Appl. Microbiol.">
        <title>Flavobacterium circumlabens sp. nov. and Flavobacterium cupreum sp. nov., two psychrotrophic species isolated from Antarctic environmental samples.</title>
        <authorList>
            <person name="Kralova S."/>
            <person name="Busse H.-J."/>
            <person name="Svec P."/>
            <person name="Maslanova I."/>
            <person name="Stankova E."/>
            <person name="Bartak M."/>
            <person name="Sedlacek I."/>
        </authorList>
    </citation>
    <scope>NUCLEOTIDE SEQUENCE [LARGE SCALE GENOMIC DNA]</scope>
    <source>
        <strain evidence="3">CCM 8825</strain>
    </source>
</reference>
<dbReference type="OrthoDB" id="9787435at2"/>
<evidence type="ECO:0000313" key="3">
    <source>
        <dbReference type="Proteomes" id="UP000288102"/>
    </source>
</evidence>
<protein>
    <submittedName>
        <fullName evidence="2">NADP-dependent oxidoreductase</fullName>
    </submittedName>
</protein>
<proteinExistence type="predicted"/>
<dbReference type="InterPro" id="IPR020843">
    <property type="entry name" value="ER"/>
</dbReference>
<dbReference type="CDD" id="cd05289">
    <property type="entry name" value="MDR_like_2"/>
    <property type="match status" value="1"/>
</dbReference>
<dbReference type="Pfam" id="PF13602">
    <property type="entry name" value="ADH_zinc_N_2"/>
    <property type="match status" value="1"/>
</dbReference>
<dbReference type="InterPro" id="IPR011032">
    <property type="entry name" value="GroES-like_sf"/>
</dbReference>
<dbReference type="PANTHER" id="PTHR11695:SF294">
    <property type="entry name" value="RETICULON-4-INTERACTING PROTEIN 1, MITOCHONDRIAL"/>
    <property type="match status" value="1"/>
</dbReference>
<dbReference type="GO" id="GO:0016491">
    <property type="term" value="F:oxidoreductase activity"/>
    <property type="evidence" value="ECO:0007669"/>
    <property type="project" value="InterPro"/>
</dbReference>
<dbReference type="Proteomes" id="UP000288102">
    <property type="component" value="Unassembled WGS sequence"/>
</dbReference>